<gene>
    <name evidence="1" type="ORF">UFOVP129_41</name>
</gene>
<organism evidence="1">
    <name type="scientific">uncultured Caudovirales phage</name>
    <dbReference type="NCBI Taxonomy" id="2100421"/>
    <lineage>
        <taxon>Viruses</taxon>
        <taxon>Duplodnaviria</taxon>
        <taxon>Heunggongvirae</taxon>
        <taxon>Uroviricota</taxon>
        <taxon>Caudoviricetes</taxon>
        <taxon>Peduoviridae</taxon>
        <taxon>Maltschvirus</taxon>
        <taxon>Maltschvirus maltsch</taxon>
    </lineage>
</organism>
<dbReference type="EMBL" id="LR796245">
    <property type="protein sequence ID" value="CAB4130988.1"/>
    <property type="molecule type" value="Genomic_DNA"/>
</dbReference>
<proteinExistence type="predicted"/>
<accession>A0A6J5L8G2</accession>
<name>A0A6J5L8G2_9CAUD</name>
<reference evidence="1" key="1">
    <citation type="submission" date="2020-04" db="EMBL/GenBank/DDBJ databases">
        <authorList>
            <person name="Chiriac C."/>
            <person name="Salcher M."/>
            <person name="Ghai R."/>
            <person name="Kavagutti S V."/>
        </authorList>
    </citation>
    <scope>NUCLEOTIDE SEQUENCE</scope>
</reference>
<evidence type="ECO:0000313" key="1">
    <source>
        <dbReference type="EMBL" id="CAB4130988.1"/>
    </source>
</evidence>
<protein>
    <submittedName>
        <fullName evidence="1">Uncharacterized protein</fullName>
    </submittedName>
</protein>
<sequence length="204" mass="23249">MSGIRQPLQDILSKLSAMSVVNLDNKTVQLHARIWNSQLDFMEDGSGYLFPRPAAFVEVLPTKYVTMSLDGVRWAEEVVFRVHLIHDIYNLEGFYDEDLTIFDLRDRVLAHYKNPSNPGLSIYSPTDCGPLSCVYEQQDFRHTNVYHYIMDFSCNFTDSKGCSFDEGAGQYFDTANPNMELQTDAEIGKGAAYIPSDDYFIIPQ</sequence>